<comment type="caution">
    <text evidence="5">The sequence shown here is derived from an EMBL/GenBank/DDBJ whole genome shotgun (WGS) entry which is preliminary data.</text>
</comment>
<name>A0A5J4QR99_9ZZZZ</name>
<dbReference type="GO" id="GO:0032259">
    <property type="term" value="P:methylation"/>
    <property type="evidence" value="ECO:0007669"/>
    <property type="project" value="UniProtKB-KW"/>
</dbReference>
<organism evidence="5">
    <name type="scientific">termite gut metagenome</name>
    <dbReference type="NCBI Taxonomy" id="433724"/>
    <lineage>
        <taxon>unclassified sequences</taxon>
        <taxon>metagenomes</taxon>
        <taxon>organismal metagenomes</taxon>
    </lineage>
</organism>
<evidence type="ECO:0000256" key="1">
    <source>
        <dbReference type="ARBA" id="ARBA00011975"/>
    </source>
</evidence>
<accession>A0A5J4QR99</accession>
<evidence type="ECO:0000256" key="3">
    <source>
        <dbReference type="ARBA" id="ARBA00022679"/>
    </source>
</evidence>
<dbReference type="InterPro" id="IPR050390">
    <property type="entry name" value="C5-Methyltransferase"/>
</dbReference>
<reference evidence="5" key="1">
    <citation type="submission" date="2019-03" db="EMBL/GenBank/DDBJ databases">
        <title>Single cell metagenomics reveals metabolic interactions within the superorganism composed of flagellate Streblomastix strix and complex community of Bacteroidetes bacteria on its surface.</title>
        <authorList>
            <person name="Treitli S.C."/>
            <person name="Kolisko M."/>
            <person name="Husnik F."/>
            <person name="Keeling P."/>
            <person name="Hampl V."/>
        </authorList>
    </citation>
    <scope>NUCLEOTIDE SEQUENCE</scope>
    <source>
        <strain evidence="5">STM</strain>
    </source>
</reference>
<evidence type="ECO:0000256" key="2">
    <source>
        <dbReference type="ARBA" id="ARBA00022603"/>
    </source>
</evidence>
<dbReference type="AlphaFoldDB" id="A0A5J4QR99"/>
<dbReference type="SUPFAM" id="SSF53335">
    <property type="entry name" value="S-adenosyl-L-methionine-dependent methyltransferases"/>
    <property type="match status" value="1"/>
</dbReference>
<keyword evidence="2 5" id="KW-0489">Methyltransferase</keyword>
<proteinExistence type="predicted"/>
<dbReference type="PANTHER" id="PTHR23068">
    <property type="entry name" value="DNA CYTOSINE-5- -METHYLTRANSFERASE 3-RELATED"/>
    <property type="match status" value="1"/>
</dbReference>
<dbReference type="GO" id="GO:0003886">
    <property type="term" value="F:DNA (cytosine-5-)-methyltransferase activity"/>
    <property type="evidence" value="ECO:0007669"/>
    <property type="project" value="UniProtKB-EC"/>
</dbReference>
<dbReference type="InterPro" id="IPR001525">
    <property type="entry name" value="C5_MeTfrase"/>
</dbReference>
<sequence length="121" mass="13499">MVVLSVFDGMSCGQIALKELGFPVSKYYASEIKDHAIKCTKTNFPNTVHIGDICKVSYKDGILETENGIFEVGKIDLFIGGSPCQDVSNLMPDRQGLAGTQSSLFWEYVRLLHETKPQYFK</sequence>
<dbReference type="Gene3D" id="3.40.50.150">
    <property type="entry name" value="Vaccinia Virus protein VP39"/>
    <property type="match status" value="1"/>
</dbReference>
<protein>
    <recommendedName>
        <fullName evidence="1">DNA (cytosine-5-)-methyltransferase</fullName>
        <ecNumber evidence="1">2.1.1.37</ecNumber>
    </recommendedName>
</protein>
<keyword evidence="4" id="KW-0949">S-adenosyl-L-methionine</keyword>
<evidence type="ECO:0000256" key="4">
    <source>
        <dbReference type="ARBA" id="ARBA00022691"/>
    </source>
</evidence>
<dbReference type="Pfam" id="PF00145">
    <property type="entry name" value="DNA_methylase"/>
    <property type="match status" value="1"/>
</dbReference>
<evidence type="ECO:0000313" key="5">
    <source>
        <dbReference type="EMBL" id="KAA6324376.1"/>
    </source>
</evidence>
<dbReference type="PANTHER" id="PTHR23068:SF25">
    <property type="entry name" value="DNA (CYTOSINE-5)-METHYLTRANSFERASE DRM2"/>
    <property type="match status" value="1"/>
</dbReference>
<dbReference type="EC" id="2.1.1.37" evidence="1"/>
<dbReference type="InterPro" id="IPR029063">
    <property type="entry name" value="SAM-dependent_MTases_sf"/>
</dbReference>
<dbReference type="EMBL" id="SNRY01002585">
    <property type="protein sequence ID" value="KAA6324376.1"/>
    <property type="molecule type" value="Genomic_DNA"/>
</dbReference>
<keyword evidence="3 5" id="KW-0808">Transferase</keyword>
<dbReference type="GO" id="GO:0005634">
    <property type="term" value="C:nucleus"/>
    <property type="evidence" value="ECO:0007669"/>
    <property type="project" value="TreeGrafter"/>
</dbReference>
<gene>
    <name evidence="5" type="ORF">EZS27_026284</name>
</gene>
<dbReference type="PROSITE" id="PS51679">
    <property type="entry name" value="SAM_MT_C5"/>
    <property type="match status" value="1"/>
</dbReference>